<protein>
    <submittedName>
        <fullName evidence="1">Uncharacterized protein</fullName>
    </submittedName>
</protein>
<proteinExistence type="predicted"/>
<evidence type="ECO:0000313" key="1">
    <source>
        <dbReference type="EMBL" id="TNN78472.1"/>
    </source>
</evidence>
<comment type="caution">
    <text evidence="1">The sequence shown here is derived from an EMBL/GenBank/DDBJ whole genome shotgun (WGS) entry which is preliminary data.</text>
</comment>
<organism evidence="1 2">
    <name type="scientific">Liparis tanakae</name>
    <name type="common">Tanaka's snailfish</name>
    <dbReference type="NCBI Taxonomy" id="230148"/>
    <lineage>
        <taxon>Eukaryota</taxon>
        <taxon>Metazoa</taxon>
        <taxon>Chordata</taxon>
        <taxon>Craniata</taxon>
        <taxon>Vertebrata</taxon>
        <taxon>Euteleostomi</taxon>
        <taxon>Actinopterygii</taxon>
        <taxon>Neopterygii</taxon>
        <taxon>Teleostei</taxon>
        <taxon>Neoteleostei</taxon>
        <taxon>Acanthomorphata</taxon>
        <taxon>Eupercaria</taxon>
        <taxon>Perciformes</taxon>
        <taxon>Cottioidei</taxon>
        <taxon>Cottales</taxon>
        <taxon>Liparidae</taxon>
        <taxon>Liparis</taxon>
    </lineage>
</organism>
<dbReference type="EMBL" id="SRLO01000073">
    <property type="protein sequence ID" value="TNN78472.1"/>
    <property type="molecule type" value="Genomic_DNA"/>
</dbReference>
<dbReference type="Proteomes" id="UP000314294">
    <property type="component" value="Unassembled WGS sequence"/>
</dbReference>
<sequence length="62" mass="7374">MPVISELVWLSSENKAQLDISTMFDTIAEYLDLDKVLSINQQILQEDMQYMWDEHNGFHDKR</sequence>
<dbReference type="AlphaFoldDB" id="A0A4Z2IMN7"/>
<keyword evidence="2" id="KW-1185">Reference proteome</keyword>
<reference evidence="1 2" key="1">
    <citation type="submission" date="2019-03" db="EMBL/GenBank/DDBJ databases">
        <title>First draft genome of Liparis tanakae, snailfish: a comprehensive survey of snailfish specific genes.</title>
        <authorList>
            <person name="Kim W."/>
            <person name="Song I."/>
            <person name="Jeong J.-H."/>
            <person name="Kim D."/>
            <person name="Kim S."/>
            <person name="Ryu S."/>
            <person name="Song J.Y."/>
            <person name="Lee S.K."/>
        </authorList>
    </citation>
    <scope>NUCLEOTIDE SEQUENCE [LARGE SCALE GENOMIC DNA]</scope>
    <source>
        <tissue evidence="1">Muscle</tissue>
    </source>
</reference>
<name>A0A4Z2IMN7_9TELE</name>
<evidence type="ECO:0000313" key="2">
    <source>
        <dbReference type="Proteomes" id="UP000314294"/>
    </source>
</evidence>
<accession>A0A4Z2IMN7</accession>
<gene>
    <name evidence="1" type="ORF">EYF80_011255</name>
</gene>